<protein>
    <recommendedName>
        <fullName evidence="3">CID domain-containing protein</fullName>
    </recommendedName>
</protein>
<sequence length="369" mass="41645">MAGFSEAAMSRRLQTLNTTQQSVQMMSMWLLHHQKSHAETIVKVWLQEIKKETKPVRLINLLYLANDVIQNSRKHCPHFMGMFYENLEPAFRHVSVHADADAVVAMKKILRVFRERQIYSDVKVDRLMNAVASSLTGIRLVEFNIELGGTILSTESTQKTPTTPPNVGKAVDSPHLSTPTIDTDSPEPKKSKMDGENFDVKVMTRVTEDVIALLKKLEDPPSADAETRQMIASFPETIANPALLKPIRNESQAAELLKKIKEAEPVVKDYCKRLATEMEDRRSLQQLLPEYFGFLKASAVRNDEMLRSVREKVEKLEQEKTSVKEHFNSLPDLADLPSSALSPLPSLGELFKSGKSENEDDVEVEKFEG</sequence>
<dbReference type="PANTHER" id="PTHR12460">
    <property type="entry name" value="CYCLIN-DEPENDENT KINASE INHIBITOR-RELATED PROTEIN"/>
    <property type="match status" value="1"/>
</dbReference>
<dbReference type="OrthoDB" id="1708588at2759"/>
<dbReference type="Gene3D" id="6.10.250.2560">
    <property type="match status" value="1"/>
</dbReference>
<dbReference type="SUPFAM" id="SSF48464">
    <property type="entry name" value="ENTH/VHS domain"/>
    <property type="match status" value="1"/>
</dbReference>
<dbReference type="AlphaFoldDB" id="A0A8J2MBA0"/>
<dbReference type="Pfam" id="PF04818">
    <property type="entry name" value="CID"/>
    <property type="match status" value="1"/>
</dbReference>
<comment type="caution">
    <text evidence="4">The sequence shown here is derived from an EMBL/GenBank/DDBJ whole genome shotgun (WGS) entry which is preliminary data.</text>
</comment>
<dbReference type="PROSITE" id="PS51391">
    <property type="entry name" value="CID"/>
    <property type="match status" value="1"/>
</dbReference>
<evidence type="ECO:0000259" key="3">
    <source>
        <dbReference type="PROSITE" id="PS51391"/>
    </source>
</evidence>
<name>A0A8J2MBA0_9BILA</name>
<gene>
    <name evidence="4" type="ORF">CJOHNSTONI_LOCUS8350</name>
</gene>
<evidence type="ECO:0000256" key="1">
    <source>
        <dbReference type="SAM" id="Coils"/>
    </source>
</evidence>
<dbReference type="Gene3D" id="1.25.40.90">
    <property type="match status" value="1"/>
</dbReference>
<dbReference type="GO" id="GO:0031124">
    <property type="term" value="P:mRNA 3'-end processing"/>
    <property type="evidence" value="ECO:0007669"/>
    <property type="project" value="TreeGrafter"/>
</dbReference>
<dbReference type="InterPro" id="IPR008942">
    <property type="entry name" value="ENTH_VHS"/>
</dbReference>
<accession>A0A8J2MBA0</accession>
<dbReference type="PANTHER" id="PTHR12460:SF0">
    <property type="entry name" value="CID DOMAIN-CONTAINING PROTEIN-RELATED"/>
    <property type="match status" value="1"/>
</dbReference>
<dbReference type="Pfam" id="PF16566">
    <property type="entry name" value="CREPT"/>
    <property type="match status" value="1"/>
</dbReference>
<proteinExistence type="predicted"/>
<dbReference type="InterPro" id="IPR006569">
    <property type="entry name" value="CID_dom"/>
</dbReference>
<feature type="region of interest" description="Disordered" evidence="2">
    <location>
        <begin position="155"/>
        <end position="194"/>
    </location>
</feature>
<keyword evidence="5" id="KW-1185">Reference proteome</keyword>
<evidence type="ECO:0000313" key="4">
    <source>
        <dbReference type="EMBL" id="CAG9538662.1"/>
    </source>
</evidence>
<dbReference type="SMART" id="SM00582">
    <property type="entry name" value="RPR"/>
    <property type="match status" value="1"/>
</dbReference>
<evidence type="ECO:0000313" key="5">
    <source>
        <dbReference type="Proteomes" id="UP000746747"/>
    </source>
</evidence>
<reference evidence="4" key="1">
    <citation type="submission" date="2021-09" db="EMBL/GenBank/DDBJ databases">
        <authorList>
            <consortium name="Pathogen Informatics"/>
        </authorList>
    </citation>
    <scope>NUCLEOTIDE SEQUENCE</scope>
</reference>
<dbReference type="InterPro" id="IPR032337">
    <property type="entry name" value="RPRD1A/B_C"/>
</dbReference>
<feature type="coiled-coil region" evidence="1">
    <location>
        <begin position="299"/>
        <end position="326"/>
    </location>
</feature>
<keyword evidence="1" id="KW-0175">Coiled coil</keyword>
<feature type="domain" description="CID" evidence="3">
    <location>
        <begin position="1"/>
        <end position="135"/>
    </location>
</feature>
<dbReference type="EMBL" id="CAKAEH010001690">
    <property type="protein sequence ID" value="CAG9538662.1"/>
    <property type="molecule type" value="Genomic_DNA"/>
</dbReference>
<organism evidence="4 5">
    <name type="scientific">Cercopithifilaria johnstoni</name>
    <dbReference type="NCBI Taxonomy" id="2874296"/>
    <lineage>
        <taxon>Eukaryota</taxon>
        <taxon>Metazoa</taxon>
        <taxon>Ecdysozoa</taxon>
        <taxon>Nematoda</taxon>
        <taxon>Chromadorea</taxon>
        <taxon>Rhabditida</taxon>
        <taxon>Spirurina</taxon>
        <taxon>Spiruromorpha</taxon>
        <taxon>Filarioidea</taxon>
        <taxon>Onchocercidae</taxon>
        <taxon>Cercopithifilaria</taxon>
    </lineage>
</organism>
<dbReference type="Proteomes" id="UP000746747">
    <property type="component" value="Unassembled WGS sequence"/>
</dbReference>
<dbReference type="GO" id="GO:0000993">
    <property type="term" value="F:RNA polymerase II complex binding"/>
    <property type="evidence" value="ECO:0007669"/>
    <property type="project" value="TreeGrafter"/>
</dbReference>
<evidence type="ECO:0000256" key="2">
    <source>
        <dbReference type="SAM" id="MobiDB-lite"/>
    </source>
</evidence>
<feature type="region of interest" description="Disordered" evidence="2">
    <location>
        <begin position="347"/>
        <end position="369"/>
    </location>
</feature>